<dbReference type="EMBL" id="OU503048">
    <property type="protein sequence ID" value="CAI9775201.1"/>
    <property type="molecule type" value="Genomic_DNA"/>
</dbReference>
<dbReference type="GO" id="GO:0005737">
    <property type="term" value="C:cytoplasm"/>
    <property type="evidence" value="ECO:0007669"/>
    <property type="project" value="TreeGrafter"/>
</dbReference>
<comment type="similarity">
    <text evidence="2 7">Belongs to the methyltransferase superfamily.</text>
</comment>
<keyword evidence="3 7" id="KW-0489">Methyltransferase</keyword>
<evidence type="ECO:0000256" key="7">
    <source>
        <dbReference type="RuleBase" id="RU366043"/>
    </source>
</evidence>
<dbReference type="SUPFAM" id="SSF53335">
    <property type="entry name" value="S-adenosyl-L-methionine-dependent methyltransferases"/>
    <property type="match status" value="1"/>
</dbReference>
<proteinExistence type="inferred from homology"/>
<organism evidence="8 9">
    <name type="scientific">Fraxinus pennsylvanica</name>
    <dbReference type="NCBI Taxonomy" id="56036"/>
    <lineage>
        <taxon>Eukaryota</taxon>
        <taxon>Viridiplantae</taxon>
        <taxon>Streptophyta</taxon>
        <taxon>Embryophyta</taxon>
        <taxon>Tracheophyta</taxon>
        <taxon>Spermatophyta</taxon>
        <taxon>Magnoliopsida</taxon>
        <taxon>eudicotyledons</taxon>
        <taxon>Gunneridae</taxon>
        <taxon>Pentapetalae</taxon>
        <taxon>asterids</taxon>
        <taxon>lamiids</taxon>
        <taxon>Lamiales</taxon>
        <taxon>Oleaceae</taxon>
        <taxon>Oleeae</taxon>
        <taxon>Fraxinus</taxon>
    </lineage>
</organism>
<keyword evidence="4 7" id="KW-0812">Transmembrane</keyword>
<dbReference type="Pfam" id="PF03141">
    <property type="entry name" value="Methyltransf_29"/>
    <property type="match status" value="2"/>
</dbReference>
<dbReference type="AlphaFoldDB" id="A0AAD1ZSU3"/>
<evidence type="ECO:0000313" key="8">
    <source>
        <dbReference type="EMBL" id="CAI9775201.1"/>
    </source>
</evidence>
<dbReference type="GO" id="GO:0032259">
    <property type="term" value="P:methylation"/>
    <property type="evidence" value="ECO:0007669"/>
    <property type="project" value="UniProtKB-KW"/>
</dbReference>
<keyword evidence="4 7" id="KW-0735">Signal-anchor</keyword>
<keyword evidence="9" id="KW-1185">Reference proteome</keyword>
<evidence type="ECO:0000256" key="4">
    <source>
        <dbReference type="ARBA" id="ARBA00022968"/>
    </source>
</evidence>
<evidence type="ECO:0000313" key="9">
    <source>
        <dbReference type="Proteomes" id="UP000834106"/>
    </source>
</evidence>
<evidence type="ECO:0000256" key="1">
    <source>
        <dbReference type="ARBA" id="ARBA00004606"/>
    </source>
</evidence>
<dbReference type="InterPro" id="IPR004159">
    <property type="entry name" value="Put_SAM_MeTrfase"/>
</dbReference>
<gene>
    <name evidence="8" type="ORF">FPE_LOCUS22631</name>
</gene>
<protein>
    <recommendedName>
        <fullName evidence="7">Methyltransferase</fullName>
        <ecNumber evidence="7">2.1.1.-</ecNumber>
    </recommendedName>
</protein>
<evidence type="ECO:0000256" key="6">
    <source>
        <dbReference type="ARBA" id="ARBA00037847"/>
    </source>
</evidence>
<dbReference type="PANTHER" id="PTHR10108:SF1083">
    <property type="entry name" value="METHYLTRANSFERASE PMT4-RELATED"/>
    <property type="match status" value="1"/>
</dbReference>
<comment type="subcellular location">
    <subcellularLocation>
        <location evidence="6">Endomembrane system</location>
        <topology evidence="6">Single-pass membrane protein</topology>
    </subcellularLocation>
    <subcellularLocation>
        <location evidence="1 7">Membrane</location>
        <topology evidence="1 7">Single-pass type II membrane protein</topology>
    </subcellularLocation>
</comment>
<dbReference type="GO" id="GO:0012505">
    <property type="term" value="C:endomembrane system"/>
    <property type="evidence" value="ECO:0007669"/>
    <property type="project" value="UniProtKB-SubCell"/>
</dbReference>
<reference evidence="8" key="1">
    <citation type="submission" date="2023-05" db="EMBL/GenBank/DDBJ databases">
        <authorList>
            <person name="Huff M."/>
        </authorList>
    </citation>
    <scope>NUCLEOTIDE SEQUENCE</scope>
</reference>
<dbReference type="GO" id="GO:0008168">
    <property type="term" value="F:methyltransferase activity"/>
    <property type="evidence" value="ECO:0007669"/>
    <property type="project" value="UniProtKB-UniRule"/>
</dbReference>
<evidence type="ECO:0000256" key="3">
    <source>
        <dbReference type="ARBA" id="ARBA00022603"/>
    </source>
</evidence>
<sequence>MPVCMASYESTGSQVQVALERGLPAIIGNFISKQLLFPSLSYDMVHCAHCGIIWDDKDGYFLLRLTEYSSQESRPSGSLSSVELEVHGVDPEDFFEDLEFRQSALRSYWPLLSPLIFSDHPKRPDIEDPLPPYDMIHNMMDMNAQFEYRPFSSEFLSMSVLLSTDINSIRISWNADPVVRTIERRCKPFPTYPRTYDMLHAKGLLSHLASKGCSVINLLFKMDRILRPEGWIIISDKIGPIEKERSLAIQLHWEPRVIDLQSGSDHRILVCRSHS</sequence>
<name>A0AAD1ZSU3_9LAMI</name>
<dbReference type="GO" id="GO:0016020">
    <property type="term" value="C:membrane"/>
    <property type="evidence" value="ECO:0007669"/>
    <property type="project" value="UniProtKB-SubCell"/>
</dbReference>
<keyword evidence="5 7" id="KW-0325">Glycoprotein</keyword>
<accession>A0AAD1ZSU3</accession>
<dbReference type="EC" id="2.1.1.-" evidence="7"/>
<keyword evidence="7" id="KW-0808">Transferase</keyword>
<dbReference type="Proteomes" id="UP000834106">
    <property type="component" value="Chromosome 13"/>
</dbReference>
<evidence type="ECO:0000256" key="5">
    <source>
        <dbReference type="ARBA" id="ARBA00023180"/>
    </source>
</evidence>
<evidence type="ECO:0000256" key="2">
    <source>
        <dbReference type="ARBA" id="ARBA00008361"/>
    </source>
</evidence>
<dbReference type="InterPro" id="IPR029063">
    <property type="entry name" value="SAM-dependent_MTases_sf"/>
</dbReference>
<dbReference type="PANTHER" id="PTHR10108">
    <property type="entry name" value="SAM-DEPENDENT METHYLTRANSFERASE"/>
    <property type="match status" value="1"/>
</dbReference>